<evidence type="ECO:0000256" key="1">
    <source>
        <dbReference type="SAM" id="Phobius"/>
    </source>
</evidence>
<feature type="transmembrane region" description="Helical" evidence="1">
    <location>
        <begin position="569"/>
        <end position="594"/>
    </location>
</feature>
<accession>A0A5C5XBL0</accession>
<keyword evidence="1" id="KW-1133">Transmembrane helix</keyword>
<dbReference type="RefSeq" id="WP_146502536.1">
    <property type="nucleotide sequence ID" value="NZ_SJPG01000001.1"/>
</dbReference>
<dbReference type="AlphaFoldDB" id="A0A5C5XBL0"/>
<dbReference type="EMBL" id="SJPG01000001">
    <property type="protein sequence ID" value="TWT60406.1"/>
    <property type="molecule type" value="Genomic_DNA"/>
</dbReference>
<gene>
    <name evidence="2" type="ORF">Pan54_11200</name>
</gene>
<evidence type="ECO:0000313" key="2">
    <source>
        <dbReference type="EMBL" id="TWT60406.1"/>
    </source>
</evidence>
<organism evidence="2 3">
    <name type="scientific">Rubinisphaera italica</name>
    <dbReference type="NCBI Taxonomy" id="2527969"/>
    <lineage>
        <taxon>Bacteria</taxon>
        <taxon>Pseudomonadati</taxon>
        <taxon>Planctomycetota</taxon>
        <taxon>Planctomycetia</taxon>
        <taxon>Planctomycetales</taxon>
        <taxon>Planctomycetaceae</taxon>
        <taxon>Rubinisphaera</taxon>
    </lineage>
</organism>
<comment type="caution">
    <text evidence="2">The sequence shown here is derived from an EMBL/GenBank/DDBJ whole genome shotgun (WGS) entry which is preliminary data.</text>
</comment>
<feature type="transmembrane region" description="Helical" evidence="1">
    <location>
        <begin position="33"/>
        <end position="55"/>
    </location>
</feature>
<dbReference type="Proteomes" id="UP000316095">
    <property type="component" value="Unassembled WGS sequence"/>
</dbReference>
<protein>
    <submittedName>
        <fullName evidence="2">Uncharacterized protein</fullName>
    </submittedName>
</protein>
<keyword evidence="3" id="KW-1185">Reference proteome</keyword>
<feature type="transmembrane region" description="Helical" evidence="1">
    <location>
        <begin position="67"/>
        <end position="86"/>
    </location>
</feature>
<feature type="transmembrane region" description="Helical" evidence="1">
    <location>
        <begin position="7"/>
        <end position="27"/>
    </location>
</feature>
<keyword evidence="1" id="KW-0812">Transmembrane</keyword>
<sequence length="614" mass="68024">MRRTVPLLIAAICGIVLIVTAFIPATVSWGETAAVWFDILAAIAFILGGGNLLKIHLRRVSDQSEGWAYSLITVVTFLLTLGVGLFKLGISPGSDQEFYGETFAHLTVEQMPEELTFELPVDLSAELLDEEIPASVRQQFSAQTDNETITQLRFRGWMNGGQRQDLLNLHQKLDWQCSIEQLADLAAISDQLAGEVRYLADHRALSVSGSLNEEEETYLRSISDSQTWQQATDRLVERSRAVTSYPISTPPANFQIPENYQDRITLTDNTMDVMGPVGPEMKSALADVFPRTRPFTEDQIQQYVDELAALPGGLTDVQKNTTTGLLKSDWTADQLIAVLNDAGVRQERTKSACELLAEMQAGEKNLQLTVQPTKPDVTLNAAQEDFIKQSTSNPATNLAAMGETLSTLGDWLPAQEAALQSFLQKTPTIPMRNRMIASALITGGETLSEEQFEFLLAGYREQHNWQEQMYGLMVKSHRVKYPWSGEYIAVGSPFWWSYEYAFKPLTATMFSLLAFYVASAAFRAFRAKNFEALLLLGTAFIILLGRTFAGVMLTSWLPESLSAFRIENITMFIMSVINTAGNRAIMIGISLGIVSTSLKILLGVDRSYLGSGDE</sequence>
<dbReference type="OrthoDB" id="259178at2"/>
<name>A0A5C5XBL0_9PLAN</name>
<feature type="transmembrane region" description="Helical" evidence="1">
    <location>
        <begin position="532"/>
        <end position="557"/>
    </location>
</feature>
<proteinExistence type="predicted"/>
<reference evidence="2 3" key="1">
    <citation type="submission" date="2019-02" db="EMBL/GenBank/DDBJ databases">
        <title>Deep-cultivation of Planctomycetes and their phenomic and genomic characterization uncovers novel biology.</title>
        <authorList>
            <person name="Wiegand S."/>
            <person name="Jogler M."/>
            <person name="Boedeker C."/>
            <person name="Pinto D."/>
            <person name="Vollmers J."/>
            <person name="Rivas-Marin E."/>
            <person name="Kohn T."/>
            <person name="Peeters S.H."/>
            <person name="Heuer A."/>
            <person name="Rast P."/>
            <person name="Oberbeckmann S."/>
            <person name="Bunk B."/>
            <person name="Jeske O."/>
            <person name="Meyerdierks A."/>
            <person name="Storesund J.E."/>
            <person name="Kallscheuer N."/>
            <person name="Luecker S."/>
            <person name="Lage O.M."/>
            <person name="Pohl T."/>
            <person name="Merkel B.J."/>
            <person name="Hornburger P."/>
            <person name="Mueller R.-W."/>
            <person name="Bruemmer F."/>
            <person name="Labrenz M."/>
            <person name="Spormann A.M."/>
            <person name="Op Den Camp H."/>
            <person name="Overmann J."/>
            <person name="Amann R."/>
            <person name="Jetten M.S.M."/>
            <person name="Mascher T."/>
            <person name="Medema M.H."/>
            <person name="Devos D.P."/>
            <person name="Kaster A.-K."/>
            <person name="Ovreas L."/>
            <person name="Rohde M."/>
            <person name="Galperin M.Y."/>
            <person name="Jogler C."/>
        </authorList>
    </citation>
    <scope>NUCLEOTIDE SEQUENCE [LARGE SCALE GENOMIC DNA]</scope>
    <source>
        <strain evidence="2 3">Pan54</strain>
    </source>
</reference>
<keyword evidence="1" id="KW-0472">Membrane</keyword>
<evidence type="ECO:0000313" key="3">
    <source>
        <dbReference type="Proteomes" id="UP000316095"/>
    </source>
</evidence>
<feature type="transmembrane region" description="Helical" evidence="1">
    <location>
        <begin position="507"/>
        <end position="525"/>
    </location>
</feature>